<evidence type="ECO:0000256" key="6">
    <source>
        <dbReference type="ARBA" id="ARBA00022989"/>
    </source>
</evidence>
<evidence type="ECO:0000256" key="3">
    <source>
        <dbReference type="ARBA" id="ARBA00022676"/>
    </source>
</evidence>
<dbReference type="PANTHER" id="PTHR48090">
    <property type="entry name" value="UNDECAPRENYL-PHOSPHATE 4-DEOXY-4-FORMAMIDO-L-ARABINOSE TRANSFERASE-RELATED"/>
    <property type="match status" value="1"/>
</dbReference>
<evidence type="ECO:0000256" key="9">
    <source>
        <dbReference type="SAM" id="Phobius"/>
    </source>
</evidence>
<evidence type="ECO:0000256" key="1">
    <source>
        <dbReference type="ARBA" id="ARBA00004651"/>
    </source>
</evidence>
<evidence type="ECO:0000256" key="7">
    <source>
        <dbReference type="ARBA" id="ARBA00023136"/>
    </source>
</evidence>
<keyword evidence="3" id="KW-0328">Glycosyltransferase</keyword>
<accession>A0A936ZAK9</accession>
<dbReference type="InterPro" id="IPR001173">
    <property type="entry name" value="Glyco_trans_2-like"/>
</dbReference>
<keyword evidence="12" id="KW-1185">Reference proteome</keyword>
<keyword evidence="4" id="KW-0808">Transferase</keyword>
<dbReference type="PANTHER" id="PTHR48090:SF8">
    <property type="entry name" value="GLYCOSYLTRANSFERASE CSBB-RELATED"/>
    <property type="match status" value="1"/>
</dbReference>
<keyword evidence="5 9" id="KW-0812">Transmembrane</keyword>
<dbReference type="Proteomes" id="UP000605848">
    <property type="component" value="Unassembled WGS sequence"/>
</dbReference>
<sequence>MNHSYNRVCRTLILLSKAANSALDAARQSRVPPVASPKLSVIIPVHNESANIAPLCERLLPVLDRITSAWEVVFVDDGSRDDTLDIIKGIGRGEPRIGAVSFSRNFGKEIAIAAGLDHATGDAVVIMDADLQHPPEMIEAFVERWRAGYMMVYGQRTDRTDETRVKRGFAQLFYQLFSRFGEIPLPEGAGDFRLIDRKGVDVLRTLGERARFSKGLYAWIGFKATGVPFVVEERRHGATKWSFRKLVRFAFDGIAAFSTVPLRVWTYIGFLISFLAIATAVFFTVRTLLFGTDLPGFPSLIVSVMFFSGIQLMSLGIVGEYVGRIFAEVKRRPLYVVAERIGGAAEVSSDLVPDHFRLRRA</sequence>
<keyword evidence="6 9" id="KW-1133">Transmembrane helix</keyword>
<dbReference type="FunFam" id="3.90.550.10:FF:000079">
    <property type="entry name" value="Probable glycosyl transferase"/>
    <property type="match status" value="1"/>
</dbReference>
<gene>
    <name evidence="11" type="ORF">JKG68_19345</name>
</gene>
<proteinExistence type="inferred from homology"/>
<dbReference type="EMBL" id="JAEQMY010000034">
    <property type="protein sequence ID" value="MBL0406121.1"/>
    <property type="molecule type" value="Genomic_DNA"/>
</dbReference>
<dbReference type="AlphaFoldDB" id="A0A936ZAK9"/>
<evidence type="ECO:0000256" key="4">
    <source>
        <dbReference type="ARBA" id="ARBA00022679"/>
    </source>
</evidence>
<dbReference type="InterPro" id="IPR029044">
    <property type="entry name" value="Nucleotide-diphossugar_trans"/>
</dbReference>
<dbReference type="Gene3D" id="3.90.550.10">
    <property type="entry name" value="Spore Coat Polysaccharide Biosynthesis Protein SpsA, Chain A"/>
    <property type="match status" value="1"/>
</dbReference>
<dbReference type="CDD" id="cd04187">
    <property type="entry name" value="DPM1_like_bac"/>
    <property type="match status" value="1"/>
</dbReference>
<dbReference type="GO" id="GO:0005886">
    <property type="term" value="C:plasma membrane"/>
    <property type="evidence" value="ECO:0007669"/>
    <property type="project" value="UniProtKB-SubCell"/>
</dbReference>
<dbReference type="InterPro" id="IPR050256">
    <property type="entry name" value="Glycosyltransferase_2"/>
</dbReference>
<evidence type="ECO:0000259" key="10">
    <source>
        <dbReference type="Pfam" id="PF00535"/>
    </source>
</evidence>
<comment type="caution">
    <text evidence="11">The sequence shown here is derived from an EMBL/GenBank/DDBJ whole genome shotgun (WGS) entry which is preliminary data.</text>
</comment>
<comment type="subcellular location">
    <subcellularLocation>
        <location evidence="1">Cell membrane</location>
        <topology evidence="1">Multi-pass membrane protein</topology>
    </subcellularLocation>
</comment>
<protein>
    <submittedName>
        <fullName evidence="11">Glycosyltransferase family 2 protein</fullName>
    </submittedName>
</protein>
<reference evidence="11" key="1">
    <citation type="submission" date="2021-01" db="EMBL/GenBank/DDBJ databases">
        <title>Microvirga sp.</title>
        <authorList>
            <person name="Kim M.K."/>
        </authorList>
    </citation>
    <scope>NUCLEOTIDE SEQUENCE</scope>
    <source>
        <strain evidence="11">5420S-16</strain>
    </source>
</reference>
<organism evidence="11 12">
    <name type="scientific">Microvirga aerilata</name>
    <dbReference type="NCBI Taxonomy" id="670292"/>
    <lineage>
        <taxon>Bacteria</taxon>
        <taxon>Pseudomonadati</taxon>
        <taxon>Pseudomonadota</taxon>
        <taxon>Alphaproteobacteria</taxon>
        <taxon>Hyphomicrobiales</taxon>
        <taxon>Methylobacteriaceae</taxon>
        <taxon>Microvirga</taxon>
    </lineage>
</organism>
<evidence type="ECO:0000256" key="8">
    <source>
        <dbReference type="ARBA" id="ARBA00038152"/>
    </source>
</evidence>
<comment type="similarity">
    <text evidence="8">Belongs to the glycosyltransferase 2 family. GtrB subfamily.</text>
</comment>
<evidence type="ECO:0000313" key="12">
    <source>
        <dbReference type="Proteomes" id="UP000605848"/>
    </source>
</evidence>
<evidence type="ECO:0000256" key="2">
    <source>
        <dbReference type="ARBA" id="ARBA00022475"/>
    </source>
</evidence>
<feature type="domain" description="Glycosyltransferase 2-like" evidence="10">
    <location>
        <begin position="40"/>
        <end position="200"/>
    </location>
</feature>
<evidence type="ECO:0000313" key="11">
    <source>
        <dbReference type="EMBL" id="MBL0406121.1"/>
    </source>
</evidence>
<dbReference type="GO" id="GO:0016757">
    <property type="term" value="F:glycosyltransferase activity"/>
    <property type="evidence" value="ECO:0007669"/>
    <property type="project" value="UniProtKB-KW"/>
</dbReference>
<keyword evidence="2" id="KW-1003">Cell membrane</keyword>
<dbReference type="Pfam" id="PF00535">
    <property type="entry name" value="Glycos_transf_2"/>
    <property type="match status" value="1"/>
</dbReference>
<keyword evidence="7 9" id="KW-0472">Membrane</keyword>
<feature type="transmembrane region" description="Helical" evidence="9">
    <location>
        <begin position="264"/>
        <end position="285"/>
    </location>
</feature>
<feature type="transmembrane region" description="Helical" evidence="9">
    <location>
        <begin position="297"/>
        <end position="322"/>
    </location>
</feature>
<dbReference type="SUPFAM" id="SSF53448">
    <property type="entry name" value="Nucleotide-diphospho-sugar transferases"/>
    <property type="match status" value="1"/>
</dbReference>
<evidence type="ECO:0000256" key="5">
    <source>
        <dbReference type="ARBA" id="ARBA00022692"/>
    </source>
</evidence>
<name>A0A936ZAK9_9HYPH</name>